<feature type="signal peptide" evidence="1">
    <location>
        <begin position="1"/>
        <end position="21"/>
    </location>
</feature>
<dbReference type="Proteomes" id="UP001200642">
    <property type="component" value="Unassembled WGS sequence"/>
</dbReference>
<feature type="chain" id="PRO_5042253390" evidence="1">
    <location>
        <begin position="22"/>
        <end position="62"/>
    </location>
</feature>
<comment type="caution">
    <text evidence="2">The sequence shown here is derived from an EMBL/GenBank/DDBJ whole genome shotgun (WGS) entry which is preliminary data.</text>
</comment>
<name>A0AAE3F0A1_9FLAO</name>
<feature type="non-terminal residue" evidence="2">
    <location>
        <position position="62"/>
    </location>
</feature>
<evidence type="ECO:0000313" key="3">
    <source>
        <dbReference type="Proteomes" id="UP001200642"/>
    </source>
</evidence>
<keyword evidence="3" id="KW-1185">Reference proteome</keyword>
<dbReference type="RefSeq" id="WP_317904069.1">
    <property type="nucleotide sequence ID" value="NZ_JAIRBC010000066.1"/>
</dbReference>
<organism evidence="2 3">
    <name type="scientific">Cerina litoralis</name>
    <dbReference type="NCBI Taxonomy" id="2874477"/>
    <lineage>
        <taxon>Bacteria</taxon>
        <taxon>Pseudomonadati</taxon>
        <taxon>Bacteroidota</taxon>
        <taxon>Flavobacteriia</taxon>
        <taxon>Flavobacteriales</taxon>
        <taxon>Flavobacteriaceae</taxon>
        <taxon>Cerina</taxon>
    </lineage>
</organism>
<proteinExistence type="predicted"/>
<gene>
    <name evidence="2" type="ORF">K8352_19395</name>
</gene>
<keyword evidence="1" id="KW-0732">Signal</keyword>
<evidence type="ECO:0000313" key="2">
    <source>
        <dbReference type="EMBL" id="MCG2462937.1"/>
    </source>
</evidence>
<reference evidence="2" key="1">
    <citation type="submission" date="2023-02" db="EMBL/GenBank/DDBJ databases">
        <title>Genome of Flavobacteriaceae gen. nov. sp. strain F89.</title>
        <authorList>
            <person name="Wang Y."/>
        </authorList>
    </citation>
    <scope>NUCLEOTIDE SEQUENCE</scope>
    <source>
        <strain evidence="2">F89</strain>
    </source>
</reference>
<evidence type="ECO:0000256" key="1">
    <source>
        <dbReference type="SAM" id="SignalP"/>
    </source>
</evidence>
<dbReference type="EMBL" id="JAIRBC010000066">
    <property type="protein sequence ID" value="MCG2462937.1"/>
    <property type="molecule type" value="Genomic_DNA"/>
</dbReference>
<protein>
    <submittedName>
        <fullName evidence="2">Uncharacterized protein</fullName>
    </submittedName>
</protein>
<dbReference type="AlphaFoldDB" id="A0AAE3F0A1"/>
<accession>A0AAE3F0A1</accession>
<sequence length="62" mass="7241">MRSKCFLILISVCFFSLKTYAQNPKSDFKIVGYYSFNKATKVDTSQVPFNKLTHIDLWFVNP</sequence>